<gene>
    <name evidence="1" type="ORF">Dsin_024511</name>
</gene>
<dbReference type="InterPro" id="IPR049408">
    <property type="entry name" value="UVSSA_N_a-solenoid_rpt"/>
</dbReference>
<proteinExistence type="predicted"/>
<dbReference type="GO" id="GO:0009411">
    <property type="term" value="P:response to UV"/>
    <property type="evidence" value="ECO:0007669"/>
    <property type="project" value="InterPro"/>
</dbReference>
<sequence>MEEERGKVRALIEMATNSTEREVDPCLLKAIKYVVRYSDPELRLAAQTLMDLMKRDHSQDLVIENLDQLLSLSVGFRRNLPLPAPPAIATILRAKAIEFLEKWNATFGVHYRQIRLGFDYLKNTLRFHFPNLQANAARIQQERREREIKTKEILRNKFETLGQNLSTIKEEYSPR</sequence>
<evidence type="ECO:0000313" key="2">
    <source>
        <dbReference type="Proteomes" id="UP001281410"/>
    </source>
</evidence>
<evidence type="ECO:0000313" key="1">
    <source>
        <dbReference type="EMBL" id="KAK3193201.1"/>
    </source>
</evidence>
<dbReference type="GO" id="GO:0000993">
    <property type="term" value="F:RNA polymerase II complex binding"/>
    <property type="evidence" value="ECO:0007669"/>
    <property type="project" value="TreeGrafter"/>
</dbReference>
<dbReference type="InterPro" id="IPR018610">
    <property type="entry name" value="UVSSA"/>
</dbReference>
<dbReference type="EMBL" id="JANJYJ010000008">
    <property type="protein sequence ID" value="KAK3193201.1"/>
    <property type="molecule type" value="Genomic_DNA"/>
</dbReference>
<dbReference type="AlphaFoldDB" id="A0AAE0DWB5"/>
<dbReference type="GO" id="GO:0006283">
    <property type="term" value="P:transcription-coupled nucleotide-excision repair"/>
    <property type="evidence" value="ECO:0007669"/>
    <property type="project" value="TreeGrafter"/>
</dbReference>
<dbReference type="GO" id="GO:0005694">
    <property type="term" value="C:chromosome"/>
    <property type="evidence" value="ECO:0007669"/>
    <property type="project" value="TreeGrafter"/>
</dbReference>
<organism evidence="1 2">
    <name type="scientific">Dipteronia sinensis</name>
    <dbReference type="NCBI Taxonomy" id="43782"/>
    <lineage>
        <taxon>Eukaryota</taxon>
        <taxon>Viridiplantae</taxon>
        <taxon>Streptophyta</taxon>
        <taxon>Embryophyta</taxon>
        <taxon>Tracheophyta</taxon>
        <taxon>Spermatophyta</taxon>
        <taxon>Magnoliopsida</taxon>
        <taxon>eudicotyledons</taxon>
        <taxon>Gunneridae</taxon>
        <taxon>Pentapetalae</taxon>
        <taxon>rosids</taxon>
        <taxon>malvids</taxon>
        <taxon>Sapindales</taxon>
        <taxon>Sapindaceae</taxon>
        <taxon>Hippocastanoideae</taxon>
        <taxon>Acereae</taxon>
        <taxon>Dipteronia</taxon>
    </lineage>
</organism>
<dbReference type="PANTHER" id="PTHR28670">
    <property type="entry name" value="UV-STIMULATED SCAFFOLD PROTEIN A"/>
    <property type="match status" value="1"/>
</dbReference>
<accession>A0AAE0DWB5</accession>
<comment type="caution">
    <text evidence="1">The sequence shown here is derived from an EMBL/GenBank/DDBJ whole genome shotgun (WGS) entry which is preliminary data.</text>
</comment>
<name>A0AAE0DWB5_9ROSI</name>
<keyword evidence="2" id="KW-1185">Reference proteome</keyword>
<reference evidence="1" key="1">
    <citation type="journal article" date="2023" name="Plant J.">
        <title>Genome sequences and population genomics provide insights into the demographic history, inbreeding, and mutation load of two 'living fossil' tree species of Dipteronia.</title>
        <authorList>
            <person name="Feng Y."/>
            <person name="Comes H.P."/>
            <person name="Chen J."/>
            <person name="Zhu S."/>
            <person name="Lu R."/>
            <person name="Zhang X."/>
            <person name="Li P."/>
            <person name="Qiu J."/>
            <person name="Olsen K.M."/>
            <person name="Qiu Y."/>
        </authorList>
    </citation>
    <scope>NUCLEOTIDE SEQUENCE</scope>
    <source>
        <strain evidence="1">NBL</strain>
    </source>
</reference>
<dbReference type="PANTHER" id="PTHR28670:SF1">
    <property type="entry name" value="UV-STIMULATED SCAFFOLD PROTEIN A"/>
    <property type="match status" value="1"/>
</dbReference>
<dbReference type="Pfam" id="PF20867">
    <property type="entry name" value="UVSSA_N"/>
    <property type="match status" value="1"/>
</dbReference>
<protein>
    <recommendedName>
        <fullName evidence="3">VHS domain-containing protein</fullName>
    </recommendedName>
</protein>
<evidence type="ECO:0008006" key="3">
    <source>
        <dbReference type="Google" id="ProtNLM"/>
    </source>
</evidence>
<dbReference type="Proteomes" id="UP001281410">
    <property type="component" value="Unassembled WGS sequence"/>
</dbReference>